<evidence type="ECO:0000313" key="2">
    <source>
        <dbReference type="EMBL" id="SHH09106.1"/>
    </source>
</evidence>
<dbReference type="Gene3D" id="3.40.50.150">
    <property type="entry name" value="Vaccinia Virus protein VP39"/>
    <property type="match status" value="1"/>
</dbReference>
<dbReference type="InterPro" id="IPR053202">
    <property type="entry name" value="EGF_Rcpt_Signaling_Reg"/>
</dbReference>
<dbReference type="GO" id="GO:0008168">
    <property type="term" value="F:methyltransferase activity"/>
    <property type="evidence" value="ECO:0007669"/>
    <property type="project" value="UniProtKB-KW"/>
</dbReference>
<proteinExistence type="predicted"/>
<keyword evidence="2" id="KW-0489">Methyltransferase</keyword>
<reference evidence="2 3" key="1">
    <citation type="submission" date="2016-11" db="EMBL/GenBank/DDBJ databases">
        <authorList>
            <person name="Jaros S."/>
            <person name="Januszkiewicz K."/>
            <person name="Wedrychowicz H."/>
        </authorList>
    </citation>
    <scope>NUCLEOTIDE SEQUENCE [LARGE SCALE GENOMIC DNA]</scope>
    <source>
        <strain evidence="2 3">DSM 28715</strain>
    </source>
</reference>
<evidence type="ECO:0000313" key="3">
    <source>
        <dbReference type="Proteomes" id="UP000184074"/>
    </source>
</evidence>
<dbReference type="RefSeq" id="WP_072900806.1">
    <property type="nucleotide sequence ID" value="NZ_FQXB01000002.1"/>
</dbReference>
<dbReference type="Pfam" id="PF05050">
    <property type="entry name" value="Methyltransf_21"/>
    <property type="match status" value="1"/>
</dbReference>
<organism evidence="2 3">
    <name type="scientific">Cognatiyoonia sediminum</name>
    <dbReference type="NCBI Taxonomy" id="1508389"/>
    <lineage>
        <taxon>Bacteria</taxon>
        <taxon>Pseudomonadati</taxon>
        <taxon>Pseudomonadota</taxon>
        <taxon>Alphaproteobacteria</taxon>
        <taxon>Rhodobacterales</taxon>
        <taxon>Paracoccaceae</taxon>
        <taxon>Cognatiyoonia</taxon>
    </lineage>
</organism>
<protein>
    <submittedName>
        <fullName evidence="2">Methyltransferase, FkbM family</fullName>
    </submittedName>
</protein>
<dbReference type="InterPro" id="IPR029063">
    <property type="entry name" value="SAM-dependent_MTases_sf"/>
</dbReference>
<dbReference type="NCBIfam" id="TIGR01444">
    <property type="entry name" value="fkbM_fam"/>
    <property type="match status" value="1"/>
</dbReference>
<dbReference type="GO" id="GO:0006888">
    <property type="term" value="P:endoplasmic reticulum to Golgi vesicle-mediated transport"/>
    <property type="evidence" value="ECO:0007669"/>
    <property type="project" value="TreeGrafter"/>
</dbReference>
<dbReference type="PANTHER" id="PTHR34009:SF2">
    <property type="entry name" value="PROTEIN STAR"/>
    <property type="match status" value="1"/>
</dbReference>
<dbReference type="STRING" id="1508389.SAMN05444003_2048"/>
<gene>
    <name evidence="2" type="ORF">SAMN05444003_2048</name>
</gene>
<sequence>MTPQDRIKSAREELLKAQKELNEALGSTKTRARAQIVQSLHEIGGMLSPARPFASQAGQDRVVDHIFKGKIGGTFIDVGGYDGVTGSNSLFFEKWRGWKGVLVEPVELHRTKAKAARQCPCLPYAVSADAGEAEFLTVESGFTQMSGLVSSYDTKLLSRVRSDQRHKESISKVETKPLAAILKEVGIEHPDFISLDIEGGEMDVLMSFPFEDHEVKTWSIENNNGSSELGKLMLSKGYRLIEFCGPDEVYAHQSLLPVSA</sequence>
<dbReference type="GO" id="GO:0016197">
    <property type="term" value="P:endosomal transport"/>
    <property type="evidence" value="ECO:0007669"/>
    <property type="project" value="TreeGrafter"/>
</dbReference>
<feature type="domain" description="Methyltransferase FkbM" evidence="1">
    <location>
        <begin position="77"/>
        <end position="239"/>
    </location>
</feature>
<dbReference type="OrthoDB" id="938855at2"/>
<dbReference type="EMBL" id="FQXB01000002">
    <property type="protein sequence ID" value="SHH09106.1"/>
    <property type="molecule type" value="Genomic_DNA"/>
</dbReference>
<dbReference type="GO" id="GO:0032259">
    <property type="term" value="P:methylation"/>
    <property type="evidence" value="ECO:0007669"/>
    <property type="project" value="UniProtKB-KW"/>
</dbReference>
<keyword evidence="2" id="KW-0808">Transferase</keyword>
<dbReference type="PANTHER" id="PTHR34009">
    <property type="entry name" value="PROTEIN STAR"/>
    <property type="match status" value="1"/>
</dbReference>
<dbReference type="AlphaFoldDB" id="A0A1M5Q5A9"/>
<evidence type="ECO:0000259" key="1">
    <source>
        <dbReference type="Pfam" id="PF05050"/>
    </source>
</evidence>
<dbReference type="Proteomes" id="UP000184074">
    <property type="component" value="Unassembled WGS sequence"/>
</dbReference>
<dbReference type="GO" id="GO:0005886">
    <property type="term" value="C:plasma membrane"/>
    <property type="evidence" value="ECO:0007669"/>
    <property type="project" value="TreeGrafter"/>
</dbReference>
<dbReference type="GO" id="GO:0005737">
    <property type="term" value="C:cytoplasm"/>
    <property type="evidence" value="ECO:0007669"/>
    <property type="project" value="GOC"/>
</dbReference>
<name>A0A1M5Q5A9_9RHOB</name>
<dbReference type="SUPFAM" id="SSF53335">
    <property type="entry name" value="S-adenosyl-L-methionine-dependent methyltransferases"/>
    <property type="match status" value="1"/>
</dbReference>
<keyword evidence="3" id="KW-1185">Reference proteome</keyword>
<accession>A0A1M5Q5A9</accession>
<dbReference type="InterPro" id="IPR006342">
    <property type="entry name" value="FkbM_mtfrase"/>
</dbReference>